<evidence type="ECO:0000313" key="3">
    <source>
        <dbReference type="Proteomes" id="UP000660454"/>
    </source>
</evidence>
<evidence type="ECO:0008006" key="4">
    <source>
        <dbReference type="Google" id="ProtNLM"/>
    </source>
</evidence>
<sequence>MVLNNAMEYAREIGALPGNPLKAVKWTKPRTLSTVDPRTVINIEQARRFLMAVRKDSKRGERMEAFFGCMYYAALRPEEAVDLRREHLVSLPDDGWGEIDAPDQR</sequence>
<dbReference type="EMBL" id="BOOF01000017">
    <property type="protein sequence ID" value="GIH62541.1"/>
    <property type="molecule type" value="Genomic_DNA"/>
</dbReference>
<evidence type="ECO:0000313" key="2">
    <source>
        <dbReference type="EMBL" id="GIH62541.1"/>
    </source>
</evidence>
<reference evidence="2 3" key="1">
    <citation type="submission" date="2021-01" db="EMBL/GenBank/DDBJ databases">
        <title>Whole genome shotgun sequence of Microbispora siamensis NBRC 104113.</title>
        <authorList>
            <person name="Komaki H."/>
            <person name="Tamura T."/>
        </authorList>
    </citation>
    <scope>NUCLEOTIDE SEQUENCE [LARGE SCALE GENOMIC DNA]</scope>
    <source>
        <strain evidence="2 3">NBRC 104113</strain>
    </source>
</reference>
<accession>A0ABQ4GM95</accession>
<dbReference type="SUPFAM" id="SSF56349">
    <property type="entry name" value="DNA breaking-rejoining enzymes"/>
    <property type="match status" value="1"/>
</dbReference>
<comment type="caution">
    <text evidence="2">The sequence shown here is derived from an EMBL/GenBank/DDBJ whole genome shotgun (WGS) entry which is preliminary data.</text>
</comment>
<protein>
    <recommendedName>
        <fullName evidence="4">Integrase</fullName>
    </recommendedName>
</protein>
<keyword evidence="1" id="KW-0233">DNA recombination</keyword>
<proteinExistence type="predicted"/>
<dbReference type="RefSeq" id="WP_239108457.1">
    <property type="nucleotide sequence ID" value="NZ_BOOF01000017.1"/>
</dbReference>
<keyword evidence="3" id="KW-1185">Reference proteome</keyword>
<dbReference type="InterPro" id="IPR011010">
    <property type="entry name" value="DNA_brk_join_enz"/>
</dbReference>
<dbReference type="Proteomes" id="UP000660454">
    <property type="component" value="Unassembled WGS sequence"/>
</dbReference>
<name>A0ABQ4GM95_9ACTN</name>
<gene>
    <name evidence="2" type="ORF">Msi02_33580</name>
</gene>
<dbReference type="Gene3D" id="1.10.443.10">
    <property type="entry name" value="Intergrase catalytic core"/>
    <property type="match status" value="1"/>
</dbReference>
<dbReference type="InterPro" id="IPR013762">
    <property type="entry name" value="Integrase-like_cat_sf"/>
</dbReference>
<evidence type="ECO:0000256" key="1">
    <source>
        <dbReference type="ARBA" id="ARBA00023172"/>
    </source>
</evidence>
<organism evidence="2 3">
    <name type="scientific">Microbispora siamensis</name>
    <dbReference type="NCBI Taxonomy" id="564413"/>
    <lineage>
        <taxon>Bacteria</taxon>
        <taxon>Bacillati</taxon>
        <taxon>Actinomycetota</taxon>
        <taxon>Actinomycetes</taxon>
        <taxon>Streptosporangiales</taxon>
        <taxon>Streptosporangiaceae</taxon>
        <taxon>Microbispora</taxon>
    </lineage>
</organism>